<dbReference type="Gene3D" id="3.40.970.10">
    <property type="entry name" value="Ribonuclease H1, N-terminal domain"/>
    <property type="match status" value="2"/>
</dbReference>
<name>A0A423XH99_9PEZI</name>
<sequence length="534" mass="56951">MGQWAFYAVQKGRQPGVYQIWSECEAQIRGFSGARFKGYQTREGAEDYVRGGTDLPGAGGASGVKGPVALGSVPSTAPVAARSVNAISRIATLPSSSSQTPASSAPVRGMIGLSSEVLSSLLNINSSTPPATSANGLSTTAPPSSSAAPSPSSSTPAKRSINGLSAIASRSPAVTHSPKPTVPARSSINGLSTPASQFPAAVPSSKPTAPARGSINGLSAAAAALSTLPSSSPSSRFYAVAVGRQPGVYLTWTECEAQVKGVRGAVYKSFADRAGAVEFVAVHGGDGGGHFSQFEGEGFKPDSSAPFVEEFGRLSSSQGWVPGSQEYKKQRARAMRNELRSYYFKSEPAVVAKVEGDGHKSLALAAIEKAEDGTVIKQEKGEDSKANPAIKKEEDEPEPYDEIRNEQELALLDLQGFQRMCREVGKEPADSIEGCRMALKETLVNIVDFIDVHRTGQKIEVWTDFEAFARYTLRSNKDKMIHKEYAKDDSLLECFLVNFAEHRAAAMGVGRPPSRKRRSAGQQGRDSKRMRRWW</sequence>
<evidence type="ECO:0000256" key="3">
    <source>
        <dbReference type="ARBA" id="ARBA00005300"/>
    </source>
</evidence>
<comment type="function">
    <text evidence="2">Endonuclease that specifically degrades the RNA of RNA-DNA hybrids.</text>
</comment>
<comment type="caution">
    <text evidence="13">The sequence shown here is derived from an EMBL/GenBank/DDBJ whole genome shotgun (WGS) entry which is preliminary data.</text>
</comment>
<reference evidence="13 14" key="1">
    <citation type="submission" date="2015-09" db="EMBL/GenBank/DDBJ databases">
        <title>Host preference determinants of Valsa canker pathogens revealed by comparative genomics.</title>
        <authorList>
            <person name="Yin Z."/>
            <person name="Huang L."/>
        </authorList>
    </citation>
    <scope>NUCLEOTIDE SEQUENCE [LARGE SCALE GENOMIC DNA]</scope>
    <source>
        <strain evidence="13 14">SXYLt</strain>
    </source>
</reference>
<keyword evidence="14" id="KW-1185">Reference proteome</keyword>
<evidence type="ECO:0000259" key="12">
    <source>
        <dbReference type="Pfam" id="PF01693"/>
    </source>
</evidence>
<dbReference type="AlphaFoldDB" id="A0A423XH99"/>
<feature type="domain" description="Ribonuclease H1 N-terminal" evidence="12">
    <location>
        <begin position="6"/>
        <end position="48"/>
    </location>
</feature>
<dbReference type="GO" id="GO:0046872">
    <property type="term" value="F:metal ion binding"/>
    <property type="evidence" value="ECO:0007669"/>
    <property type="project" value="UniProtKB-KW"/>
</dbReference>
<dbReference type="GO" id="GO:0004523">
    <property type="term" value="F:RNA-DNA hybrid ribonuclease activity"/>
    <property type="evidence" value="ECO:0007669"/>
    <property type="project" value="UniProtKB-EC"/>
</dbReference>
<evidence type="ECO:0000313" key="14">
    <source>
        <dbReference type="Proteomes" id="UP000285146"/>
    </source>
</evidence>
<dbReference type="EC" id="3.1.26.4" evidence="4"/>
<dbReference type="InterPro" id="IPR009027">
    <property type="entry name" value="Ribosomal_bL9/RNase_H1_N"/>
</dbReference>
<dbReference type="InterPro" id="IPR037056">
    <property type="entry name" value="RNase_H1_N_sf"/>
</dbReference>
<keyword evidence="8" id="KW-0255">Endonuclease</keyword>
<dbReference type="PANTHER" id="PTHR38846:SF1">
    <property type="entry name" value="C3H1-TYPE DOMAIN-CONTAINING PROTEIN"/>
    <property type="match status" value="1"/>
</dbReference>
<dbReference type="Proteomes" id="UP000285146">
    <property type="component" value="Unassembled WGS sequence"/>
</dbReference>
<comment type="cofactor">
    <cofactor evidence="1">
        <name>Mg(2+)</name>
        <dbReference type="ChEBI" id="CHEBI:18420"/>
    </cofactor>
</comment>
<feature type="region of interest" description="Disordered" evidence="11">
    <location>
        <begin position="129"/>
        <end position="190"/>
    </location>
</feature>
<accession>A0A423XH99</accession>
<dbReference type="Pfam" id="PF01693">
    <property type="entry name" value="Cauli_VI"/>
    <property type="match status" value="2"/>
</dbReference>
<organism evidence="13 14">
    <name type="scientific">Cytospora leucostoma</name>
    <dbReference type="NCBI Taxonomy" id="1230097"/>
    <lineage>
        <taxon>Eukaryota</taxon>
        <taxon>Fungi</taxon>
        <taxon>Dikarya</taxon>
        <taxon>Ascomycota</taxon>
        <taxon>Pezizomycotina</taxon>
        <taxon>Sordariomycetes</taxon>
        <taxon>Sordariomycetidae</taxon>
        <taxon>Diaporthales</taxon>
        <taxon>Cytosporaceae</taxon>
        <taxon>Cytospora</taxon>
    </lineage>
</organism>
<feature type="domain" description="Ribonuclease H1 N-terminal" evidence="12">
    <location>
        <begin position="236"/>
        <end position="279"/>
    </location>
</feature>
<gene>
    <name evidence="13" type="ORF">VPNG_02217</name>
</gene>
<evidence type="ECO:0000256" key="6">
    <source>
        <dbReference type="ARBA" id="ARBA00022722"/>
    </source>
</evidence>
<comment type="similarity">
    <text evidence="3">Belongs to the RNase H family.</text>
</comment>
<dbReference type="InParanoid" id="A0A423XH99"/>
<feature type="compositionally biased region" description="Low complexity" evidence="11">
    <location>
        <begin position="138"/>
        <end position="157"/>
    </location>
</feature>
<evidence type="ECO:0000256" key="9">
    <source>
        <dbReference type="ARBA" id="ARBA00022801"/>
    </source>
</evidence>
<dbReference type="OrthoDB" id="6105938at2759"/>
<evidence type="ECO:0000313" key="13">
    <source>
        <dbReference type="EMBL" id="ROW15701.1"/>
    </source>
</evidence>
<feature type="region of interest" description="Disordered" evidence="11">
    <location>
        <begin position="507"/>
        <end position="534"/>
    </location>
</feature>
<keyword evidence="10" id="KW-0460">Magnesium</keyword>
<evidence type="ECO:0000256" key="8">
    <source>
        <dbReference type="ARBA" id="ARBA00022759"/>
    </source>
</evidence>
<dbReference type="STRING" id="1230097.A0A423XH99"/>
<dbReference type="SUPFAM" id="SSF55658">
    <property type="entry name" value="L9 N-domain-like"/>
    <property type="match status" value="2"/>
</dbReference>
<feature type="compositionally biased region" description="Basic and acidic residues" evidence="11">
    <location>
        <begin position="376"/>
        <end position="394"/>
    </location>
</feature>
<dbReference type="PANTHER" id="PTHR38846">
    <property type="entry name" value="C3H1-TYPE DOMAIN-CONTAINING PROTEIN"/>
    <property type="match status" value="1"/>
</dbReference>
<evidence type="ECO:0000256" key="11">
    <source>
        <dbReference type="SAM" id="MobiDB-lite"/>
    </source>
</evidence>
<evidence type="ECO:0000256" key="1">
    <source>
        <dbReference type="ARBA" id="ARBA00001946"/>
    </source>
</evidence>
<protein>
    <recommendedName>
        <fullName evidence="5">Ribonuclease H</fullName>
        <ecNumber evidence="4">3.1.26.4</ecNumber>
    </recommendedName>
</protein>
<proteinExistence type="inferred from homology"/>
<evidence type="ECO:0000256" key="4">
    <source>
        <dbReference type="ARBA" id="ARBA00012180"/>
    </source>
</evidence>
<keyword evidence="6" id="KW-0540">Nuclease</keyword>
<dbReference type="FunFam" id="3.40.970.10:FF:000001">
    <property type="entry name" value="Ribonuclease H1"/>
    <property type="match status" value="1"/>
</dbReference>
<evidence type="ECO:0000256" key="2">
    <source>
        <dbReference type="ARBA" id="ARBA00004065"/>
    </source>
</evidence>
<dbReference type="EMBL" id="LKEB01000008">
    <property type="protein sequence ID" value="ROW15701.1"/>
    <property type="molecule type" value="Genomic_DNA"/>
</dbReference>
<evidence type="ECO:0000256" key="10">
    <source>
        <dbReference type="ARBA" id="ARBA00022842"/>
    </source>
</evidence>
<dbReference type="InterPro" id="IPR011320">
    <property type="entry name" value="RNase_H1_N"/>
</dbReference>
<feature type="region of interest" description="Disordered" evidence="11">
    <location>
        <begin position="376"/>
        <end position="399"/>
    </location>
</feature>
<keyword evidence="7" id="KW-0479">Metal-binding</keyword>
<evidence type="ECO:0000256" key="7">
    <source>
        <dbReference type="ARBA" id="ARBA00022723"/>
    </source>
</evidence>
<dbReference type="FunFam" id="3.40.970.10:FF:000002">
    <property type="entry name" value="Ribonuclease H"/>
    <property type="match status" value="1"/>
</dbReference>
<evidence type="ECO:0000256" key="5">
    <source>
        <dbReference type="ARBA" id="ARBA00017721"/>
    </source>
</evidence>
<keyword evidence="9" id="KW-0378">Hydrolase</keyword>